<organism evidence="8 9">
    <name type="scientific">Tegillarca granosa</name>
    <name type="common">Malaysian cockle</name>
    <name type="synonym">Anadara granosa</name>
    <dbReference type="NCBI Taxonomy" id="220873"/>
    <lineage>
        <taxon>Eukaryota</taxon>
        <taxon>Metazoa</taxon>
        <taxon>Spiralia</taxon>
        <taxon>Lophotrochozoa</taxon>
        <taxon>Mollusca</taxon>
        <taxon>Bivalvia</taxon>
        <taxon>Autobranchia</taxon>
        <taxon>Pteriomorphia</taxon>
        <taxon>Arcoida</taxon>
        <taxon>Arcoidea</taxon>
        <taxon>Arcidae</taxon>
        <taxon>Tegillarca</taxon>
    </lineage>
</organism>
<evidence type="ECO:0000256" key="3">
    <source>
        <dbReference type="ARBA" id="ARBA00022723"/>
    </source>
</evidence>
<protein>
    <submittedName>
        <fullName evidence="8">Uncharacterized protein</fullName>
    </submittedName>
</protein>
<evidence type="ECO:0000313" key="9">
    <source>
        <dbReference type="Proteomes" id="UP001217089"/>
    </source>
</evidence>
<evidence type="ECO:0000256" key="6">
    <source>
        <dbReference type="ARBA" id="ARBA00023033"/>
    </source>
</evidence>
<dbReference type="InterPro" id="IPR001128">
    <property type="entry name" value="Cyt_P450"/>
</dbReference>
<keyword evidence="5 7" id="KW-0408">Iron</keyword>
<dbReference type="Pfam" id="PF00067">
    <property type="entry name" value="p450"/>
    <property type="match status" value="1"/>
</dbReference>
<dbReference type="InterPro" id="IPR017972">
    <property type="entry name" value="Cyt_P450_CS"/>
</dbReference>
<sequence>MPRNYDGTSLKRGVVSRLWSSINDFIPSNISDYIPSNINVRSVVIAGVVGFIVYRLLRKKYRLPPGPFAFPLVGNYEFYTDKSLHRTWLELSKKYGPVFRVHLGPSQWIILNSIEVVTEAMVKKGADFADRPYITSADEFTQGSKDIAFGKYGPTWKFHRKIAGKALRYEIDDEEFVYIINLDNEFLEKFGNGLLEDIVPYLKDICPTRKYREIMAGARTLIAIMEKKYKEHLSTFDKDNIRDFTDSLILARKEAEEEDDPEILSQITETHLVQTLMDIFFAGVDTSRMTINWAILHMAGLPDIQAKVQEELDRVVGTSRLPGIHDRSNLSYTEAVLHESMRVNSAASVGVPHKTTCDTSVGGYDIPKDTIVLINHWALHHDASHWKDHETFDPTRFLDSDGKLSAKPESWLPFSAGRRVCLGEPVAKPELVLILACLLQKFKIKLPHGVTTKFEEADVSFGLIPKKYEILVEELKKVIQKNKKEIKNFFTMGVVSRLWSSINDYIPSNISDYIPSNINVRSVVIAGVVGFIVYRLLRKKYRLPPGPFAFPLIGNYECR</sequence>
<dbReference type="PRINTS" id="PR00385">
    <property type="entry name" value="P450"/>
</dbReference>
<keyword evidence="9" id="KW-1185">Reference proteome</keyword>
<accession>A0ABQ9FN06</accession>
<dbReference type="Gene3D" id="1.10.630.10">
    <property type="entry name" value="Cytochrome P450"/>
    <property type="match status" value="2"/>
</dbReference>
<evidence type="ECO:0000256" key="2">
    <source>
        <dbReference type="ARBA" id="ARBA00022617"/>
    </source>
</evidence>
<comment type="similarity">
    <text evidence="1 7">Belongs to the cytochrome P450 family.</text>
</comment>
<gene>
    <name evidence="8" type="ORF">KUTeg_005211</name>
</gene>
<evidence type="ECO:0000256" key="4">
    <source>
        <dbReference type="ARBA" id="ARBA00023002"/>
    </source>
</evidence>
<keyword evidence="4 7" id="KW-0560">Oxidoreductase</keyword>
<dbReference type="PANTHER" id="PTHR24289">
    <property type="entry name" value="STEROID 17-ALPHA-HYDROXYLASE/17,20 LYASE"/>
    <property type="match status" value="1"/>
</dbReference>
<dbReference type="SUPFAM" id="SSF48264">
    <property type="entry name" value="Cytochrome P450"/>
    <property type="match status" value="1"/>
</dbReference>
<dbReference type="InterPro" id="IPR002401">
    <property type="entry name" value="Cyt_P450_E_grp-I"/>
</dbReference>
<keyword evidence="3 7" id="KW-0479">Metal-binding</keyword>
<evidence type="ECO:0000256" key="1">
    <source>
        <dbReference type="ARBA" id="ARBA00010617"/>
    </source>
</evidence>
<dbReference type="Proteomes" id="UP001217089">
    <property type="component" value="Unassembled WGS sequence"/>
</dbReference>
<dbReference type="PROSITE" id="PS00086">
    <property type="entry name" value="CYTOCHROME_P450"/>
    <property type="match status" value="1"/>
</dbReference>
<comment type="caution">
    <text evidence="8">The sequence shown here is derived from an EMBL/GenBank/DDBJ whole genome shotgun (WGS) entry which is preliminary data.</text>
</comment>
<reference evidence="8 9" key="1">
    <citation type="submission" date="2022-12" db="EMBL/GenBank/DDBJ databases">
        <title>Chromosome-level genome of Tegillarca granosa.</title>
        <authorList>
            <person name="Kim J."/>
        </authorList>
    </citation>
    <scope>NUCLEOTIDE SEQUENCE [LARGE SCALE GENOMIC DNA]</scope>
    <source>
        <strain evidence="8">Teg-2019</strain>
        <tissue evidence="8">Adductor muscle</tissue>
    </source>
</reference>
<keyword evidence="6 7" id="KW-0503">Monooxygenase</keyword>
<dbReference type="EMBL" id="JARBDR010000246">
    <property type="protein sequence ID" value="KAJ8317307.1"/>
    <property type="molecule type" value="Genomic_DNA"/>
</dbReference>
<evidence type="ECO:0000313" key="8">
    <source>
        <dbReference type="EMBL" id="KAJ8317307.1"/>
    </source>
</evidence>
<keyword evidence="2 7" id="KW-0349">Heme</keyword>
<dbReference type="InterPro" id="IPR036396">
    <property type="entry name" value="Cyt_P450_sf"/>
</dbReference>
<evidence type="ECO:0000256" key="7">
    <source>
        <dbReference type="RuleBase" id="RU000461"/>
    </source>
</evidence>
<dbReference type="PANTHER" id="PTHR24289:SF20">
    <property type="entry name" value="STEROID 17-ALPHA-HYDROXYLASE_17,20 LYASE"/>
    <property type="match status" value="1"/>
</dbReference>
<evidence type="ECO:0000256" key="5">
    <source>
        <dbReference type="ARBA" id="ARBA00023004"/>
    </source>
</evidence>
<proteinExistence type="inferred from homology"/>
<name>A0ABQ9FN06_TEGGR</name>
<dbReference type="PRINTS" id="PR00463">
    <property type="entry name" value="EP450I"/>
</dbReference>